<accession>A0AAW8D627</accession>
<sequence length="111" mass="12290">MEYMLFICNDPAAPEYVAAEDNIVEWVAEMEARGVTRHGDRLRPVEDATTVTVRAGEVVVSDGPFAETKEWIAGYDVIACADLDEAIEVASKHPMARFGKIEIRPVWPLGL</sequence>
<name>A0AAW8D627_9MICC</name>
<organism evidence="3 6">
    <name type="scientific">Arthrobacter bambusae</name>
    <dbReference type="NCBI Taxonomy" id="1338426"/>
    <lineage>
        <taxon>Bacteria</taxon>
        <taxon>Bacillati</taxon>
        <taxon>Actinomycetota</taxon>
        <taxon>Actinomycetes</taxon>
        <taxon>Micrococcales</taxon>
        <taxon>Micrococcaceae</taxon>
        <taxon>Arthrobacter</taxon>
    </lineage>
</organism>
<dbReference type="PANTHER" id="PTHR35174">
    <property type="entry name" value="BLL7171 PROTEIN-RELATED"/>
    <property type="match status" value="1"/>
</dbReference>
<feature type="domain" description="YCII-related" evidence="2">
    <location>
        <begin position="1"/>
        <end position="108"/>
    </location>
</feature>
<dbReference type="Proteomes" id="UP001230951">
    <property type="component" value="Unassembled WGS sequence"/>
</dbReference>
<dbReference type="InterPro" id="IPR005545">
    <property type="entry name" value="YCII"/>
</dbReference>
<dbReference type="Proteomes" id="UP001242995">
    <property type="component" value="Unassembled WGS sequence"/>
</dbReference>
<dbReference type="SUPFAM" id="SSF54909">
    <property type="entry name" value="Dimeric alpha+beta barrel"/>
    <property type="match status" value="1"/>
</dbReference>
<comment type="similarity">
    <text evidence="1">Belongs to the YciI family.</text>
</comment>
<dbReference type="Gene3D" id="3.30.70.1060">
    <property type="entry name" value="Dimeric alpha+beta barrel"/>
    <property type="match status" value="1"/>
</dbReference>
<proteinExistence type="inferred from homology"/>
<evidence type="ECO:0000313" key="6">
    <source>
        <dbReference type="Proteomes" id="UP001242995"/>
    </source>
</evidence>
<evidence type="ECO:0000313" key="3">
    <source>
        <dbReference type="EMBL" id="MDP9904361.1"/>
    </source>
</evidence>
<dbReference type="AlphaFoldDB" id="A0AAW8D627"/>
<protein>
    <recommendedName>
        <fullName evidence="2">YCII-related domain-containing protein</fullName>
    </recommendedName>
</protein>
<dbReference type="EMBL" id="JAUSRG010000002">
    <property type="protein sequence ID" value="MDP9904361.1"/>
    <property type="molecule type" value="Genomic_DNA"/>
</dbReference>
<dbReference type="InterPro" id="IPR011008">
    <property type="entry name" value="Dimeric_a/b-barrel"/>
</dbReference>
<evidence type="ECO:0000313" key="4">
    <source>
        <dbReference type="EMBL" id="MDQ0178986.1"/>
    </source>
</evidence>
<dbReference type="EMBL" id="JAUSTF010000001">
    <property type="protein sequence ID" value="MDQ0178986.1"/>
    <property type="molecule type" value="Genomic_DNA"/>
</dbReference>
<evidence type="ECO:0000259" key="2">
    <source>
        <dbReference type="Pfam" id="PF03795"/>
    </source>
</evidence>
<evidence type="ECO:0000256" key="1">
    <source>
        <dbReference type="ARBA" id="ARBA00007689"/>
    </source>
</evidence>
<keyword evidence="5" id="KW-1185">Reference proteome</keyword>
<evidence type="ECO:0000313" key="5">
    <source>
        <dbReference type="Proteomes" id="UP001230951"/>
    </source>
</evidence>
<comment type="caution">
    <text evidence="3">The sequence shown here is derived from an EMBL/GenBank/DDBJ whole genome shotgun (WGS) entry which is preliminary data.</text>
</comment>
<reference evidence="3 5" key="1">
    <citation type="submission" date="2023-07" db="EMBL/GenBank/DDBJ databases">
        <title>Sorghum-associated microbial communities from plants grown in Nebraska, USA.</title>
        <authorList>
            <person name="Schachtman D."/>
        </authorList>
    </citation>
    <scope>NUCLEOTIDE SEQUENCE</scope>
    <source>
        <strain evidence="3">DS1006</strain>
        <strain evidence="4 5">DS1016</strain>
    </source>
</reference>
<gene>
    <name evidence="3" type="ORF">J2S90_001307</name>
    <name evidence="4" type="ORF">J2S93_000393</name>
</gene>
<dbReference type="Pfam" id="PF03795">
    <property type="entry name" value="YCII"/>
    <property type="match status" value="1"/>
</dbReference>
<dbReference type="PANTHER" id="PTHR35174:SF3">
    <property type="entry name" value="BLL7171 PROTEIN"/>
    <property type="match status" value="1"/>
</dbReference>